<protein>
    <recommendedName>
        <fullName evidence="1">PPC domain-containing protein</fullName>
    </recommendedName>
</protein>
<dbReference type="SUPFAM" id="SSF117856">
    <property type="entry name" value="AF0104/ALDC/Ptd012-like"/>
    <property type="match status" value="1"/>
</dbReference>
<dbReference type="Pfam" id="PF03479">
    <property type="entry name" value="PCC"/>
    <property type="match status" value="1"/>
</dbReference>
<dbReference type="Proteomes" id="UP000011511">
    <property type="component" value="Unassembled WGS sequence"/>
</dbReference>
<dbReference type="Gene3D" id="3.30.1330.80">
    <property type="entry name" value="Hypothetical protein, similar to alpha- acetolactate decarboxylase, domain 2"/>
    <property type="match status" value="1"/>
</dbReference>
<keyword evidence="3" id="KW-1185">Reference proteome</keyword>
<accession>L9ZET5</accession>
<dbReference type="PROSITE" id="PS51742">
    <property type="entry name" value="PPC"/>
    <property type="match status" value="1"/>
</dbReference>
<name>L9ZET5_NATA2</name>
<dbReference type="EMBL" id="AOIK01000035">
    <property type="protein sequence ID" value="ELY84531.1"/>
    <property type="molecule type" value="Genomic_DNA"/>
</dbReference>
<evidence type="ECO:0000313" key="2">
    <source>
        <dbReference type="EMBL" id="ELY84531.1"/>
    </source>
</evidence>
<sequence length="139" mass="15624">MNYRAVETTGEYVARLETGADWRAQIESLADAVEADAAWFTALGAVQDAELWFYDQDACEYEPIAFDDPLEVASCTGNVSWFDDERFAHTHAVLSGPEGESVAGHLNEATVWAGEVHMRVFEEPLEREYDDSTELDLWL</sequence>
<dbReference type="InterPro" id="IPR005175">
    <property type="entry name" value="PPC_dom"/>
</dbReference>
<organism evidence="2 3">
    <name type="scientific">Natrinema altunense (strain JCM 12890 / CGMCC 1.3731 / AJ2)</name>
    <dbReference type="NCBI Taxonomy" id="1227494"/>
    <lineage>
        <taxon>Archaea</taxon>
        <taxon>Methanobacteriati</taxon>
        <taxon>Methanobacteriota</taxon>
        <taxon>Stenosarchaea group</taxon>
        <taxon>Halobacteria</taxon>
        <taxon>Halobacteriales</taxon>
        <taxon>Natrialbaceae</taxon>
        <taxon>Natrinema</taxon>
    </lineage>
</organism>
<reference evidence="2 3" key="1">
    <citation type="journal article" date="2014" name="PLoS Genet.">
        <title>Phylogenetically driven sequencing of extremely halophilic archaea reveals strategies for static and dynamic osmo-response.</title>
        <authorList>
            <person name="Becker E.A."/>
            <person name="Seitzer P.M."/>
            <person name="Tritt A."/>
            <person name="Larsen D."/>
            <person name="Krusor M."/>
            <person name="Yao A.I."/>
            <person name="Wu D."/>
            <person name="Madern D."/>
            <person name="Eisen J.A."/>
            <person name="Darling A.E."/>
            <person name="Facciotti M.T."/>
        </authorList>
    </citation>
    <scope>NUCLEOTIDE SEQUENCE [LARGE SCALE GENOMIC DNA]</scope>
    <source>
        <strain evidence="2 3">JCM 12890</strain>
    </source>
</reference>
<evidence type="ECO:0000313" key="3">
    <source>
        <dbReference type="Proteomes" id="UP000011511"/>
    </source>
</evidence>
<dbReference type="PIRSF" id="PIRSF016702">
    <property type="entry name" value="DNA_bp_PD1"/>
    <property type="match status" value="1"/>
</dbReference>
<comment type="caution">
    <text evidence="2">The sequence shown here is derived from an EMBL/GenBank/DDBJ whole genome shotgun (WGS) entry which is preliminary data.</text>
</comment>
<dbReference type="PATRIC" id="fig|1227494.3.peg.2866"/>
<evidence type="ECO:0000259" key="1">
    <source>
        <dbReference type="PROSITE" id="PS51742"/>
    </source>
</evidence>
<feature type="domain" description="PPC" evidence="1">
    <location>
        <begin position="6"/>
        <end position="139"/>
    </location>
</feature>
<dbReference type="AlphaFoldDB" id="L9ZET5"/>
<dbReference type="RefSeq" id="WP_007110107.1">
    <property type="nucleotide sequence ID" value="NZ_AOIK01000035.1"/>
</dbReference>
<dbReference type="PANTHER" id="PTHR34988">
    <property type="entry name" value="PROTEIN, PUTATIVE-RELATED"/>
    <property type="match status" value="1"/>
</dbReference>
<gene>
    <name evidence="2" type="ORF">C485_14275</name>
</gene>
<dbReference type="PANTHER" id="PTHR34988:SF1">
    <property type="entry name" value="DNA-BINDING PROTEIN"/>
    <property type="match status" value="1"/>
</dbReference>
<dbReference type="InterPro" id="IPR025707">
    <property type="entry name" value="DNA_bp_PD1"/>
</dbReference>
<dbReference type="CDD" id="cd11378">
    <property type="entry name" value="DUF296"/>
    <property type="match status" value="1"/>
</dbReference>
<dbReference type="eggNOG" id="arCOG04212">
    <property type="taxonomic scope" value="Archaea"/>
</dbReference>
<proteinExistence type="predicted"/>